<organism evidence="1 2">
    <name type="scientific">Archangium gephyra</name>
    <dbReference type="NCBI Taxonomy" id="48"/>
    <lineage>
        <taxon>Bacteria</taxon>
        <taxon>Pseudomonadati</taxon>
        <taxon>Myxococcota</taxon>
        <taxon>Myxococcia</taxon>
        <taxon>Myxococcales</taxon>
        <taxon>Cystobacterineae</taxon>
        <taxon>Archangiaceae</taxon>
        <taxon>Archangium</taxon>
    </lineage>
</organism>
<evidence type="ECO:0000313" key="1">
    <source>
        <dbReference type="EMBL" id="PZR11427.1"/>
    </source>
</evidence>
<proteinExistence type="predicted"/>
<evidence type="ECO:0000313" key="2">
    <source>
        <dbReference type="Proteomes" id="UP000249061"/>
    </source>
</evidence>
<dbReference type="EMBL" id="QFQP01000014">
    <property type="protein sequence ID" value="PZR11427.1"/>
    <property type="molecule type" value="Genomic_DNA"/>
</dbReference>
<sequence length="340" mass="35584">MATLAAFVMASSGCVCVSNTGRSGDIIFTWNFNGQPCALVPDVAQVSVQIPGQTLQNNGVYGCINSGTAGIRLLNFRAGTYDYTISGQDSRGVVIYQATGKVTVNGDVAMDVKLLPTADAKGSAYLFWTFPSSSKIVDCSRIATVDVSVNGALITSAPCSQGWAGPGLSPPGVYVSGIFPGQNTITLAARDANSFFYYRSDFPLVVNAGGDVSENRTLDWAVGSLPVRWSFSNGASQLNCNQSQISSVYVNLRDSSGQYVYEGAGTQLPCIATGGIEGATFDFLYAGNYTLVVQACDSSNRLYSSDQTNQPSVSVTAGNFPVLSSATPITLVPITGAFCP</sequence>
<dbReference type="Proteomes" id="UP000249061">
    <property type="component" value="Unassembled WGS sequence"/>
</dbReference>
<protein>
    <submittedName>
        <fullName evidence="1">Uncharacterized protein</fullName>
    </submittedName>
</protein>
<comment type="caution">
    <text evidence="1">The sequence shown here is derived from an EMBL/GenBank/DDBJ whole genome shotgun (WGS) entry which is preliminary data.</text>
</comment>
<accession>A0A2W5TBX5</accession>
<reference evidence="1 2" key="1">
    <citation type="submission" date="2017-08" db="EMBL/GenBank/DDBJ databases">
        <title>Infants hospitalized years apart are colonized by the same room-sourced microbial strains.</title>
        <authorList>
            <person name="Brooks B."/>
            <person name="Olm M.R."/>
            <person name="Firek B.A."/>
            <person name="Baker R."/>
            <person name="Thomas B.C."/>
            <person name="Morowitz M.J."/>
            <person name="Banfield J.F."/>
        </authorList>
    </citation>
    <scope>NUCLEOTIDE SEQUENCE [LARGE SCALE GENOMIC DNA]</scope>
    <source>
        <strain evidence="1">S2_003_000_R2_14</strain>
    </source>
</reference>
<name>A0A2W5TBX5_9BACT</name>
<dbReference type="AlphaFoldDB" id="A0A2W5TBX5"/>
<gene>
    <name evidence="1" type="ORF">DI536_17525</name>
</gene>